<dbReference type="SUPFAM" id="SSF56349">
    <property type="entry name" value="DNA breaking-rejoining enzymes"/>
    <property type="match status" value="1"/>
</dbReference>
<proteinExistence type="inferred from homology"/>
<evidence type="ECO:0000256" key="1">
    <source>
        <dbReference type="ARBA" id="ARBA00004496"/>
    </source>
</evidence>
<organism evidence="12 13">
    <name type="scientific">Sneathiella chungangensis</name>
    <dbReference type="NCBI Taxonomy" id="1418234"/>
    <lineage>
        <taxon>Bacteria</taxon>
        <taxon>Pseudomonadati</taxon>
        <taxon>Pseudomonadota</taxon>
        <taxon>Alphaproteobacteria</taxon>
        <taxon>Sneathiellales</taxon>
        <taxon>Sneathiellaceae</taxon>
        <taxon>Sneathiella</taxon>
    </lineage>
</organism>
<comment type="subcellular location">
    <subcellularLocation>
        <location evidence="1 9">Cytoplasm</location>
    </subcellularLocation>
</comment>
<dbReference type="OrthoDB" id="9801717at2"/>
<keyword evidence="2 9" id="KW-0963">Cytoplasm</keyword>
<dbReference type="InterPro" id="IPR050090">
    <property type="entry name" value="Tyrosine_recombinase_XerCD"/>
</dbReference>
<dbReference type="InterPro" id="IPR013762">
    <property type="entry name" value="Integrase-like_cat_sf"/>
</dbReference>
<feature type="active site" evidence="9">
    <location>
        <position position="183"/>
    </location>
</feature>
<dbReference type="Gene3D" id="1.10.150.130">
    <property type="match status" value="1"/>
</dbReference>
<evidence type="ECO:0000256" key="3">
    <source>
        <dbReference type="ARBA" id="ARBA00022618"/>
    </source>
</evidence>
<feature type="active site" evidence="9">
    <location>
        <position position="254"/>
    </location>
</feature>
<dbReference type="GO" id="GO:0009037">
    <property type="term" value="F:tyrosine-based site-specific recombinase activity"/>
    <property type="evidence" value="ECO:0007669"/>
    <property type="project" value="UniProtKB-UniRule"/>
</dbReference>
<dbReference type="HAMAP" id="MF_01808">
    <property type="entry name" value="Recomb_XerC_XerD"/>
    <property type="match status" value="1"/>
</dbReference>
<dbReference type="EMBL" id="WTVA01000015">
    <property type="protein sequence ID" value="MZR23698.1"/>
    <property type="molecule type" value="Genomic_DNA"/>
</dbReference>
<feature type="domain" description="Tyr recombinase" evidence="10">
    <location>
        <begin position="117"/>
        <end position="299"/>
    </location>
</feature>
<dbReference type="InterPro" id="IPR011010">
    <property type="entry name" value="DNA_brk_join_enz"/>
</dbReference>
<keyword evidence="5 9" id="KW-0229">DNA integration</keyword>
<evidence type="ECO:0000259" key="10">
    <source>
        <dbReference type="PROSITE" id="PS51898"/>
    </source>
</evidence>
<dbReference type="InterPro" id="IPR002104">
    <property type="entry name" value="Integrase_catalytic"/>
</dbReference>
<dbReference type="Proteomes" id="UP000445696">
    <property type="component" value="Unassembled WGS sequence"/>
</dbReference>
<dbReference type="RefSeq" id="WP_161340142.1">
    <property type="nucleotide sequence ID" value="NZ_JBHSDG010000003.1"/>
</dbReference>
<dbReference type="PROSITE" id="PS51898">
    <property type="entry name" value="TYR_RECOMBINASE"/>
    <property type="match status" value="1"/>
</dbReference>
<comment type="function">
    <text evidence="9">Site-specific tyrosine recombinase, which acts by catalyzing the cutting and rejoining of the recombining DNA molecules. The XerC-XerD complex is essential to convert dimers of the bacterial chromosome into monomers to permit their segregation at cell division. It also contributes to the segregational stability of plasmids.</text>
</comment>
<accession>A0A845MIB7</accession>
<keyword evidence="6 9" id="KW-0238">DNA-binding</keyword>
<name>A0A845MIB7_9PROT</name>
<dbReference type="InterPro" id="IPR010998">
    <property type="entry name" value="Integrase_recombinase_N"/>
</dbReference>
<dbReference type="Gene3D" id="1.10.443.10">
    <property type="entry name" value="Intergrase catalytic core"/>
    <property type="match status" value="1"/>
</dbReference>
<evidence type="ECO:0000313" key="12">
    <source>
        <dbReference type="EMBL" id="MZR23698.1"/>
    </source>
</evidence>
<dbReference type="InterPro" id="IPR044068">
    <property type="entry name" value="CB"/>
</dbReference>
<evidence type="ECO:0000313" key="13">
    <source>
        <dbReference type="Proteomes" id="UP000445696"/>
    </source>
</evidence>
<dbReference type="PANTHER" id="PTHR30349:SF90">
    <property type="entry name" value="TYROSINE RECOMBINASE XERD"/>
    <property type="match status" value="1"/>
</dbReference>
<feature type="active site" evidence="9">
    <location>
        <position position="251"/>
    </location>
</feature>
<dbReference type="Pfam" id="PF02899">
    <property type="entry name" value="Phage_int_SAM_1"/>
    <property type="match status" value="1"/>
</dbReference>
<dbReference type="InterPro" id="IPR023009">
    <property type="entry name" value="Tyrosine_recombinase_XerC/XerD"/>
</dbReference>
<dbReference type="PANTHER" id="PTHR30349">
    <property type="entry name" value="PHAGE INTEGRASE-RELATED"/>
    <property type="match status" value="1"/>
</dbReference>
<evidence type="ECO:0000256" key="2">
    <source>
        <dbReference type="ARBA" id="ARBA00022490"/>
    </source>
</evidence>
<feature type="domain" description="Core-binding (CB)" evidence="11">
    <location>
        <begin position="5"/>
        <end position="96"/>
    </location>
</feature>
<dbReference type="InterPro" id="IPR004107">
    <property type="entry name" value="Integrase_SAM-like_N"/>
</dbReference>
<evidence type="ECO:0000256" key="7">
    <source>
        <dbReference type="ARBA" id="ARBA00023172"/>
    </source>
</evidence>
<feature type="active site" evidence="9">
    <location>
        <position position="160"/>
    </location>
</feature>
<keyword evidence="3 9" id="KW-0132">Cell division</keyword>
<keyword evidence="8 9" id="KW-0131">Cell cycle</keyword>
<evidence type="ECO:0000256" key="4">
    <source>
        <dbReference type="ARBA" id="ARBA00022829"/>
    </source>
</evidence>
<comment type="caution">
    <text evidence="12">The sequence shown here is derived from an EMBL/GenBank/DDBJ whole genome shotgun (WGS) entry which is preliminary data.</text>
</comment>
<dbReference type="GO" id="GO:0006313">
    <property type="term" value="P:DNA transposition"/>
    <property type="evidence" value="ECO:0007669"/>
    <property type="project" value="UniProtKB-UniRule"/>
</dbReference>
<dbReference type="GO" id="GO:0051301">
    <property type="term" value="P:cell division"/>
    <property type="evidence" value="ECO:0007669"/>
    <property type="project" value="UniProtKB-KW"/>
</dbReference>
<dbReference type="GO" id="GO:0003677">
    <property type="term" value="F:DNA binding"/>
    <property type="evidence" value="ECO:0007669"/>
    <property type="project" value="UniProtKB-UniRule"/>
</dbReference>
<dbReference type="AlphaFoldDB" id="A0A845MIB7"/>
<dbReference type="GO" id="GO:0007059">
    <property type="term" value="P:chromosome segregation"/>
    <property type="evidence" value="ECO:0007669"/>
    <property type="project" value="UniProtKB-UniRule"/>
</dbReference>
<keyword evidence="4 9" id="KW-0159">Chromosome partition</keyword>
<evidence type="ECO:0000256" key="9">
    <source>
        <dbReference type="HAMAP-Rule" id="MF_01808"/>
    </source>
</evidence>
<comment type="subunit">
    <text evidence="9">Forms a cyclic heterotetrameric complex composed of two molecules of XerC and two molecules of XerD.</text>
</comment>
<evidence type="ECO:0000256" key="8">
    <source>
        <dbReference type="ARBA" id="ARBA00023306"/>
    </source>
</evidence>
<dbReference type="GO" id="GO:0005737">
    <property type="term" value="C:cytoplasm"/>
    <property type="evidence" value="ECO:0007669"/>
    <property type="project" value="UniProtKB-SubCell"/>
</dbReference>
<evidence type="ECO:0000259" key="11">
    <source>
        <dbReference type="PROSITE" id="PS51900"/>
    </source>
</evidence>
<feature type="active site" description="O-(3'-phospho-DNA)-tyrosine intermediate" evidence="9">
    <location>
        <position position="286"/>
    </location>
</feature>
<dbReference type="Pfam" id="PF00589">
    <property type="entry name" value="Phage_integrase"/>
    <property type="match status" value="1"/>
</dbReference>
<feature type="active site" evidence="9">
    <location>
        <position position="277"/>
    </location>
</feature>
<dbReference type="PROSITE" id="PS51900">
    <property type="entry name" value="CB"/>
    <property type="match status" value="1"/>
</dbReference>
<evidence type="ECO:0000256" key="5">
    <source>
        <dbReference type="ARBA" id="ARBA00022908"/>
    </source>
</evidence>
<comment type="similarity">
    <text evidence="9">Belongs to the 'phage' integrase family. XerC subfamily.</text>
</comment>
<keyword evidence="7 9" id="KW-0233">DNA recombination</keyword>
<sequence length="305" mass="34729">MATRPSFTHAFEDWIDWLVHVKKSSPHTVEAYERDMRDFLAFLTGHIGGEPELSDLEDLRAADFRAYLAYRRQEGLTATSLRRVLSSIRSFFKRLEREGYLHNPYLKTLKTPKAGTRLPRPLAAEDTKKLLDGPRGKWEPNWVHHRDLAVLTLLYGCGLRIGEALALNYETRPRSDAMTLIGKGNKERMVPVLPAVRQAIDLYLKECPFTFKGSDPLFIGRRGKRLSPRAIQLKMEMLRRKFGLPETATPHALRHSFASHLLAGGSDLRSIQELLGHASLSSTQRYTDLDTEKLLAVYDKAHPKS</sequence>
<protein>
    <recommendedName>
        <fullName evidence="9">Tyrosine recombinase XerC</fullName>
    </recommendedName>
</protein>
<reference evidence="12 13" key="1">
    <citation type="journal article" date="2014" name="Int. J. Syst. Evol. Microbiol.">
        <title>Sneathiella chungangensis sp. nov., isolated from a marine sand, and emended description of the genus Sneathiella.</title>
        <authorList>
            <person name="Siamphan C."/>
            <person name="Kim H."/>
            <person name="Lee J.S."/>
            <person name="Kim W."/>
        </authorList>
    </citation>
    <scope>NUCLEOTIDE SEQUENCE [LARGE SCALE GENOMIC DNA]</scope>
    <source>
        <strain evidence="12 13">KCTC 32476</strain>
    </source>
</reference>
<keyword evidence="13" id="KW-1185">Reference proteome</keyword>
<gene>
    <name evidence="9" type="primary">xerC</name>
    <name evidence="12" type="ORF">GQF03_15280</name>
</gene>
<evidence type="ECO:0000256" key="6">
    <source>
        <dbReference type="ARBA" id="ARBA00023125"/>
    </source>
</evidence>